<sequence length="61" mass="6819">MIVAVGINCLLLVVLLIQAFRDDFWLGRLLMLVGAAAVAFLTGLVVWTRLLHGDGNRRRRD</sequence>
<evidence type="ECO:0000313" key="2">
    <source>
        <dbReference type="EMBL" id="QLQ40127.1"/>
    </source>
</evidence>
<dbReference type="KEGG" id="mfeu:H1D33_15710"/>
<proteinExistence type="predicted"/>
<reference evidence="2 3" key="2">
    <citation type="journal article" date="2021" name="Mar. Drugs">
        <title>A New Micromonospora Strain with Antibiotic Activity Isolated from the Microbiome of a Mid-Atlantic Deep-Sea Sponge.</title>
        <authorList>
            <person name="Back C.R."/>
            <person name="Stennett H.L."/>
            <person name="Williams S.E."/>
            <person name="Wang L."/>
            <person name="Ojeda Gomez J."/>
            <person name="Abdulle O.M."/>
            <person name="Duffy T."/>
            <person name="Neal C."/>
            <person name="Mantell J."/>
            <person name="Jepson M.A."/>
            <person name="Hendry K.R."/>
            <person name="Powell D."/>
            <person name="Stach J.E.M."/>
            <person name="Essex-Lopresti A.E."/>
            <person name="Willis C.L."/>
            <person name="Curnow P."/>
            <person name="Race P.R."/>
        </authorList>
    </citation>
    <scope>NUCLEOTIDE SEQUENCE [LARGE SCALE GENOMIC DNA]</scope>
    <source>
        <strain evidence="2 3">28ISP2-46</strain>
    </source>
</reference>
<dbReference type="RefSeq" id="WP_181572492.1">
    <property type="nucleotide sequence ID" value="NZ_CP059322.2"/>
</dbReference>
<evidence type="ECO:0000256" key="1">
    <source>
        <dbReference type="SAM" id="Phobius"/>
    </source>
</evidence>
<keyword evidence="1" id="KW-0812">Transmembrane</keyword>
<dbReference type="AlphaFoldDB" id="A0A7L6BDY4"/>
<name>A0A7L6BDY4_9ACTN</name>
<feature type="transmembrane region" description="Helical" evidence="1">
    <location>
        <begin position="29"/>
        <end position="51"/>
    </location>
</feature>
<dbReference type="EMBL" id="CP059322">
    <property type="protein sequence ID" value="QLQ40127.1"/>
    <property type="molecule type" value="Genomic_DNA"/>
</dbReference>
<accession>A0A7L6BDY4</accession>
<keyword evidence="1" id="KW-0472">Membrane</keyword>
<keyword evidence="3" id="KW-1185">Reference proteome</keyword>
<gene>
    <name evidence="2" type="ORF">H1D33_15710</name>
</gene>
<evidence type="ECO:0000313" key="3">
    <source>
        <dbReference type="Proteomes" id="UP000510844"/>
    </source>
</evidence>
<protein>
    <submittedName>
        <fullName evidence="2">Uncharacterized protein</fullName>
    </submittedName>
</protein>
<dbReference type="Proteomes" id="UP000510844">
    <property type="component" value="Chromosome"/>
</dbReference>
<reference evidence="3" key="1">
    <citation type="submission" date="2020-07" db="EMBL/GenBank/DDBJ databases">
        <title>A new Micromonospora strain with potent antibiotic activity isolated from the microbiome of a mid-Atlantic deep-sea sponge.</title>
        <authorList>
            <person name="Back C.R."/>
            <person name="Stennett H.L."/>
            <person name="Williams S.E."/>
            <person name="Wang L."/>
            <person name="Ojeda Gomez J."/>
            <person name="Abdulle O.M."/>
            <person name="Duffy T."/>
            <person name="Hendry K.R."/>
            <person name="Powell D."/>
            <person name="Stach J.E."/>
            <person name="Essex-Lopresti A.E."/>
            <person name="Willis C.L."/>
            <person name="Curnow P."/>
            <person name="Race P.R."/>
        </authorList>
    </citation>
    <scope>NUCLEOTIDE SEQUENCE [LARGE SCALE GENOMIC DNA]</scope>
    <source>
        <strain evidence="3">28ISP2-46</strain>
    </source>
</reference>
<organism evidence="2 3">
    <name type="scientific">Micromonospora robiginosa</name>
    <dbReference type="NCBI Taxonomy" id="2749844"/>
    <lineage>
        <taxon>Bacteria</taxon>
        <taxon>Bacillati</taxon>
        <taxon>Actinomycetota</taxon>
        <taxon>Actinomycetes</taxon>
        <taxon>Micromonosporales</taxon>
        <taxon>Micromonosporaceae</taxon>
        <taxon>Micromonospora</taxon>
    </lineage>
</organism>
<keyword evidence="1" id="KW-1133">Transmembrane helix</keyword>